<keyword evidence="2" id="KW-1185">Reference proteome</keyword>
<dbReference type="AlphaFoldDB" id="A0A3P3DW43"/>
<evidence type="ECO:0000313" key="2">
    <source>
        <dbReference type="Proteomes" id="UP000282125"/>
    </source>
</evidence>
<accession>A0A3P3DW43</accession>
<dbReference type="RefSeq" id="WP_124963304.1">
    <property type="nucleotide sequence ID" value="NZ_RRAZ01000002.1"/>
</dbReference>
<organism evidence="1 2">
    <name type="scientific">Falsigemmobacter faecalis</name>
    <dbReference type="NCBI Taxonomy" id="2488730"/>
    <lineage>
        <taxon>Bacteria</taxon>
        <taxon>Pseudomonadati</taxon>
        <taxon>Pseudomonadota</taxon>
        <taxon>Alphaproteobacteria</taxon>
        <taxon>Rhodobacterales</taxon>
        <taxon>Paracoccaceae</taxon>
        <taxon>Falsigemmobacter</taxon>
    </lineage>
</organism>
<dbReference type="InterPro" id="IPR045932">
    <property type="entry name" value="DUF6352"/>
</dbReference>
<proteinExistence type="predicted"/>
<dbReference type="OrthoDB" id="7062302at2"/>
<dbReference type="EMBL" id="RRAZ01000002">
    <property type="protein sequence ID" value="RRH78214.1"/>
    <property type="molecule type" value="Genomic_DNA"/>
</dbReference>
<reference evidence="1 2" key="1">
    <citation type="submission" date="2018-11" db="EMBL/GenBank/DDBJ databases">
        <title>Gemmobacter sp. nov., YIM 102744-1 draft genome.</title>
        <authorList>
            <person name="Li G."/>
            <person name="Jiang Y."/>
        </authorList>
    </citation>
    <scope>NUCLEOTIDE SEQUENCE [LARGE SCALE GENOMIC DNA]</scope>
    <source>
        <strain evidence="1 2">YIM 102744-1</strain>
    </source>
</reference>
<name>A0A3P3DW43_9RHOB</name>
<evidence type="ECO:0000313" key="1">
    <source>
        <dbReference type="EMBL" id="RRH78214.1"/>
    </source>
</evidence>
<protein>
    <submittedName>
        <fullName evidence="1">Uncharacterized protein</fullName>
    </submittedName>
</protein>
<sequence>MREFWVASGHHLTRRREDGWLEVTPELLLAWLARPELAPPEEACAAEHALHARLLADPLAKVTAADVAALADPDGRENWELVLALRGALLTAGTVEGGYLALIRGRVPTAPVLLQQLVQLILRNALDGCEDVHVLRAAEMFFRPQYGWLKDGHLHLVDLELREEMEAKVHTNPLAALMEGGVEGLDVLGDHNAWTYWSRSDAHTMVQNFGGNPASRMGLAEAIRAFIRHLHRVEVTVLPVTREEKADLAWFVGLTREGTDYGNALWQGKTPAAQLVGLFTIDFAPGSPLRAGLETRPTWAMLATGKDLVVQFKPQNLVEGLPLVATKGEAA</sequence>
<dbReference type="Proteomes" id="UP000282125">
    <property type="component" value="Unassembled WGS sequence"/>
</dbReference>
<gene>
    <name evidence="1" type="ORF">EG244_01855</name>
</gene>
<comment type="caution">
    <text evidence="1">The sequence shown here is derived from an EMBL/GenBank/DDBJ whole genome shotgun (WGS) entry which is preliminary data.</text>
</comment>
<dbReference type="Pfam" id="PF19879">
    <property type="entry name" value="DUF6352"/>
    <property type="match status" value="1"/>
</dbReference>